<dbReference type="InterPro" id="IPR000397">
    <property type="entry name" value="Heat_shock_Hsp33"/>
</dbReference>
<dbReference type="AlphaFoldDB" id="A0AAU0UL04"/>
<evidence type="ECO:0000256" key="1">
    <source>
        <dbReference type="ARBA" id="ARBA00022490"/>
    </source>
</evidence>
<evidence type="ECO:0000256" key="3">
    <source>
        <dbReference type="ARBA" id="ARBA00023157"/>
    </source>
</evidence>
<dbReference type="Pfam" id="PF01430">
    <property type="entry name" value="HSP33"/>
    <property type="match status" value="1"/>
</dbReference>
<evidence type="ECO:0000256" key="5">
    <source>
        <dbReference type="ARBA" id="ARBA00023284"/>
    </source>
</evidence>
<feature type="disulfide bond" description="Redox-active" evidence="6">
    <location>
        <begin position="272"/>
        <end position="275"/>
    </location>
</feature>
<comment type="function">
    <text evidence="6">Redox regulated molecular chaperone. Protects both thermally unfolding and oxidatively damaged proteins from irreversible aggregation. Plays an important role in the bacterial defense system toward oxidative stress.</text>
</comment>
<comment type="similarity">
    <text evidence="6">Belongs to the HSP33 family.</text>
</comment>
<keyword evidence="5 6" id="KW-0676">Redox-active center</keyword>
<comment type="PTM">
    <text evidence="6">Under oxidizing conditions two disulfide bonds are formed involving the reactive cysteines. Under reducing conditions zinc is bound to the reactive cysteines and the protein is inactive.</text>
</comment>
<dbReference type="NCBIfam" id="NF001033">
    <property type="entry name" value="PRK00114.1"/>
    <property type="match status" value="1"/>
</dbReference>
<dbReference type="SUPFAM" id="SSF118352">
    <property type="entry name" value="HSP33 redox switch-like"/>
    <property type="match status" value="1"/>
</dbReference>
<name>A0AAU0UL04_9FIRM</name>
<organism evidence="7 8">
    <name type="scientific">Metallumcola ferriviriculae</name>
    <dbReference type="NCBI Taxonomy" id="3039180"/>
    <lineage>
        <taxon>Bacteria</taxon>
        <taxon>Bacillati</taxon>
        <taxon>Bacillota</taxon>
        <taxon>Clostridia</taxon>
        <taxon>Neomoorellales</taxon>
        <taxon>Desulfitibacteraceae</taxon>
        <taxon>Metallumcola</taxon>
    </lineage>
</organism>
<keyword evidence="3 6" id="KW-1015">Disulfide bond</keyword>
<dbReference type="GO" id="GO:0042026">
    <property type="term" value="P:protein refolding"/>
    <property type="evidence" value="ECO:0007669"/>
    <property type="project" value="TreeGrafter"/>
</dbReference>
<dbReference type="InterPro" id="IPR016153">
    <property type="entry name" value="Heat_shock_Hsp33_N"/>
</dbReference>
<dbReference type="InterPro" id="IPR016154">
    <property type="entry name" value="Heat_shock_Hsp33_C"/>
</dbReference>
<evidence type="ECO:0000256" key="4">
    <source>
        <dbReference type="ARBA" id="ARBA00023186"/>
    </source>
</evidence>
<dbReference type="KEGG" id="dbc:MFMK1_001864"/>
<proteinExistence type="inferred from homology"/>
<feature type="disulfide bond" description="Redox-active" evidence="6">
    <location>
        <begin position="239"/>
        <end position="241"/>
    </location>
</feature>
<dbReference type="PIRSF" id="PIRSF005261">
    <property type="entry name" value="Heat_shock_Hsp33"/>
    <property type="match status" value="1"/>
</dbReference>
<dbReference type="CDD" id="cd00498">
    <property type="entry name" value="Hsp33"/>
    <property type="match status" value="1"/>
</dbReference>
<keyword evidence="4 6" id="KW-0143">Chaperone</keyword>
<evidence type="ECO:0000256" key="2">
    <source>
        <dbReference type="ARBA" id="ARBA00022833"/>
    </source>
</evidence>
<dbReference type="SUPFAM" id="SSF64397">
    <property type="entry name" value="Hsp33 domain"/>
    <property type="match status" value="1"/>
</dbReference>
<comment type="subcellular location">
    <subcellularLocation>
        <location evidence="6">Cytoplasm</location>
    </subcellularLocation>
</comment>
<dbReference type="HAMAP" id="MF_00117">
    <property type="entry name" value="HslO"/>
    <property type="match status" value="1"/>
</dbReference>
<reference evidence="7 8" key="1">
    <citation type="submission" date="2023-04" db="EMBL/GenBank/DDBJ databases">
        <authorList>
            <person name="Hsu D."/>
        </authorList>
    </citation>
    <scope>NUCLEOTIDE SEQUENCE [LARGE SCALE GENOMIC DNA]</scope>
    <source>
        <strain evidence="7 8">MK1</strain>
    </source>
</reference>
<dbReference type="PANTHER" id="PTHR30111">
    <property type="entry name" value="33 KDA CHAPERONIN"/>
    <property type="match status" value="1"/>
</dbReference>
<keyword evidence="1 6" id="KW-0963">Cytoplasm</keyword>
<dbReference type="GO" id="GO:0051082">
    <property type="term" value="F:unfolded protein binding"/>
    <property type="evidence" value="ECO:0007669"/>
    <property type="project" value="UniProtKB-UniRule"/>
</dbReference>
<dbReference type="EMBL" id="CP121694">
    <property type="protein sequence ID" value="WRO22043.1"/>
    <property type="molecule type" value="Genomic_DNA"/>
</dbReference>
<dbReference type="GO" id="GO:0005737">
    <property type="term" value="C:cytoplasm"/>
    <property type="evidence" value="ECO:0007669"/>
    <property type="project" value="UniProtKB-SubCell"/>
</dbReference>
<evidence type="ECO:0000313" key="8">
    <source>
        <dbReference type="Proteomes" id="UP001329915"/>
    </source>
</evidence>
<accession>A0AAU0UL04</accession>
<evidence type="ECO:0000313" key="7">
    <source>
        <dbReference type="EMBL" id="WRO22043.1"/>
    </source>
</evidence>
<dbReference type="PANTHER" id="PTHR30111:SF1">
    <property type="entry name" value="33 KDA CHAPERONIN"/>
    <property type="match status" value="1"/>
</dbReference>
<keyword evidence="2 6" id="KW-0862">Zinc</keyword>
<keyword evidence="8" id="KW-1185">Reference proteome</keyword>
<gene>
    <name evidence="6 7" type="primary">hslO</name>
    <name evidence="7" type="ORF">MFMK1_001864</name>
</gene>
<protein>
    <recommendedName>
        <fullName evidence="6">33 kDa chaperonin</fullName>
    </recommendedName>
    <alternativeName>
        <fullName evidence="6">Heat shock protein 33 homolog</fullName>
        <shortName evidence="6">HSP33</shortName>
    </alternativeName>
</protein>
<dbReference type="RefSeq" id="WP_366921464.1">
    <property type="nucleotide sequence ID" value="NZ_CP121694.1"/>
</dbReference>
<dbReference type="GO" id="GO:0044183">
    <property type="term" value="F:protein folding chaperone"/>
    <property type="evidence" value="ECO:0007669"/>
    <property type="project" value="TreeGrafter"/>
</dbReference>
<dbReference type="Gene3D" id="3.90.1280.10">
    <property type="entry name" value="HSP33 redox switch-like"/>
    <property type="match status" value="1"/>
</dbReference>
<sequence length="296" mass="31753">MSNNDYIIRATAAGQVRAFAAVTTDTVQEAQRRHETLPTATAAMGRVITAAVMMGNTLKGHETVTLRVLGDGPLGAVVAVADAQGAVRGYVQQPQVHLPIRQPDHKLDVGRAVGPNGMLHVTKNLAMREPYTGSVPLVSGEIGEDLAKYYLDSEQTPSAVSLGVLVDTDNTVRAAGGYIVQLLPDAAEGVVAKLEQNIDNMGAVSRSIDGGMSAVEMLEKVLAGFDLKINEPQPVEFACACSKGKLEGILISLGASEIEEMIKEEKGAEVRCHFCNEQYYFTDRELESLLQQSREE</sequence>
<dbReference type="Proteomes" id="UP001329915">
    <property type="component" value="Chromosome"/>
</dbReference>
<dbReference type="Gene3D" id="3.55.30.10">
    <property type="entry name" value="Hsp33 domain"/>
    <property type="match status" value="1"/>
</dbReference>
<evidence type="ECO:0000256" key="6">
    <source>
        <dbReference type="HAMAP-Rule" id="MF_00117"/>
    </source>
</evidence>